<dbReference type="AlphaFoldDB" id="A0A0A9FD03"/>
<dbReference type="InterPro" id="IPR058888">
    <property type="entry name" value="LLG1-like"/>
</dbReference>
<accession>A0A0A9FD03</accession>
<reference evidence="3" key="2">
    <citation type="journal article" date="2015" name="Data Brief">
        <title>Shoot transcriptome of the giant reed, Arundo donax.</title>
        <authorList>
            <person name="Barrero R.A."/>
            <person name="Guerrero F.D."/>
            <person name="Moolhuijzen P."/>
            <person name="Goolsby J.A."/>
            <person name="Tidwell J."/>
            <person name="Bellgard S.E."/>
            <person name="Bellgard M.I."/>
        </authorList>
    </citation>
    <scope>NUCLEOTIDE SEQUENCE</scope>
    <source>
        <tissue evidence="3">Shoot tissue taken approximately 20 cm above the soil surface</tissue>
    </source>
</reference>
<evidence type="ECO:0000313" key="3">
    <source>
        <dbReference type="EMBL" id="JAE10227.1"/>
    </source>
</evidence>
<dbReference type="InterPro" id="IPR039307">
    <property type="entry name" value="LORELEI-like"/>
</dbReference>
<dbReference type="PANTHER" id="PTHR31533">
    <property type="entry name" value="GPI-ANCHORED PROTEIN LLG1-RELATED-RELATED"/>
    <property type="match status" value="1"/>
</dbReference>
<dbReference type="PANTHER" id="PTHR31533:SF2">
    <property type="entry name" value="GPI-ANCHORED PROTEIN LLG1"/>
    <property type="match status" value="1"/>
</dbReference>
<evidence type="ECO:0000259" key="2">
    <source>
        <dbReference type="Pfam" id="PF26578"/>
    </source>
</evidence>
<dbReference type="EMBL" id="GBRH01187669">
    <property type="protein sequence ID" value="JAE10227.1"/>
    <property type="molecule type" value="Transcribed_RNA"/>
</dbReference>
<keyword evidence="1" id="KW-0732">Signal</keyword>
<proteinExistence type="predicted"/>
<name>A0A0A9FD03_ARUDO</name>
<feature type="domain" description="GPI-anchored protein LLG1-like" evidence="2">
    <location>
        <begin position="53"/>
        <end position="129"/>
    </location>
</feature>
<reference evidence="3" key="1">
    <citation type="submission" date="2014-09" db="EMBL/GenBank/DDBJ databases">
        <authorList>
            <person name="Magalhaes I.L.F."/>
            <person name="Oliveira U."/>
            <person name="Santos F.R."/>
            <person name="Vidigal T.H.D.A."/>
            <person name="Brescovit A.D."/>
            <person name="Santos A.J."/>
        </authorList>
    </citation>
    <scope>NUCLEOTIDE SEQUENCE</scope>
    <source>
        <tissue evidence="3">Shoot tissue taken approximately 20 cm above the soil surface</tissue>
    </source>
</reference>
<dbReference type="Pfam" id="PF26578">
    <property type="entry name" value="LLG1"/>
    <property type="match status" value="1"/>
</dbReference>
<evidence type="ECO:0000256" key="1">
    <source>
        <dbReference type="SAM" id="SignalP"/>
    </source>
</evidence>
<sequence length="168" mass="17474">MAADLGLLLLLLSAAALAGLASAAGPSLPDGVFQESAGSTGRSLLQAKKKCPMSFEFQNYTIITSKCKGPKFPADKCCGALLEFACPFSDYVNDLTNDCATTMFSYINLNGKYPPGVFASECKGNKNGLPCSDVPQTDSTAANDGQQAQSSSLALLTLICGLLALLFL</sequence>
<protein>
    <recommendedName>
        <fullName evidence="2">GPI-anchored protein LLG1-like domain-containing protein</fullName>
    </recommendedName>
</protein>
<feature type="chain" id="PRO_5002047332" description="GPI-anchored protein LLG1-like domain-containing protein" evidence="1">
    <location>
        <begin position="24"/>
        <end position="168"/>
    </location>
</feature>
<feature type="signal peptide" evidence="1">
    <location>
        <begin position="1"/>
        <end position="23"/>
    </location>
</feature>
<organism evidence="3">
    <name type="scientific">Arundo donax</name>
    <name type="common">Giant reed</name>
    <name type="synonym">Donax arundinaceus</name>
    <dbReference type="NCBI Taxonomy" id="35708"/>
    <lineage>
        <taxon>Eukaryota</taxon>
        <taxon>Viridiplantae</taxon>
        <taxon>Streptophyta</taxon>
        <taxon>Embryophyta</taxon>
        <taxon>Tracheophyta</taxon>
        <taxon>Spermatophyta</taxon>
        <taxon>Magnoliopsida</taxon>
        <taxon>Liliopsida</taxon>
        <taxon>Poales</taxon>
        <taxon>Poaceae</taxon>
        <taxon>PACMAD clade</taxon>
        <taxon>Arundinoideae</taxon>
        <taxon>Arundineae</taxon>
        <taxon>Arundo</taxon>
    </lineage>
</organism>